<dbReference type="Proteomes" id="UP001363151">
    <property type="component" value="Unassembled WGS sequence"/>
</dbReference>
<keyword evidence="6" id="KW-1185">Reference proteome</keyword>
<evidence type="ECO:0000256" key="1">
    <source>
        <dbReference type="ARBA" id="ARBA00022723"/>
    </source>
</evidence>
<feature type="domain" description="Tyrosinase copper-binding" evidence="4">
    <location>
        <begin position="353"/>
        <end position="364"/>
    </location>
</feature>
<keyword evidence="2" id="KW-0186">Copper</keyword>
<sequence length="444" mass="48113">MGCHLLRWLSLACAAAASATAGRRVRREVRSLSAAEWGDVVDAMWTMKRLGQAEGEARYGPAFRTYDSFVAQHVVASLNAKCDAAHFSPIFVVWHRAFELQFENALLAVNGNISGAPYWDYRPDADDPGRPGGVFTDKYLGDWVGQGPGFEVTNGRFADWPVAAAADGAQGWRGLYGGLRGPMSMNRSPNATRNGGTMCGVPVGVGNASWWAACLEPDDIRDMHLCIDYEVHGMAHFGVGGGWPRYAHQPPATGNISGNAAPLCASFYGMVGSRGEDRQLGSYVYPINAGCLDCPDCAAEGLDEADCVCACARDDCGCGGVWTGDPAYVETIVAPEYVQVVGDMYDPISSPNDPLFFFHHVNMDRFFMAWQRTHRDAAPHYGFPRAGVKADDVYCAAHLLDGVLGDDSWPIRDALPDQAGPLSPRDVFDRIGEDTAPYEYDTLD</sequence>
<dbReference type="InterPro" id="IPR050316">
    <property type="entry name" value="Tyrosinase/Hemocyanin"/>
</dbReference>
<comment type="caution">
    <text evidence="5">The sequence shown here is derived from an EMBL/GenBank/DDBJ whole genome shotgun (WGS) entry which is preliminary data.</text>
</comment>
<dbReference type="Gene3D" id="1.10.1280.10">
    <property type="entry name" value="Di-copper center containing domain from catechol oxidase"/>
    <property type="match status" value="2"/>
</dbReference>
<keyword evidence="1" id="KW-0479">Metal-binding</keyword>
<evidence type="ECO:0000313" key="6">
    <source>
        <dbReference type="Proteomes" id="UP001363151"/>
    </source>
</evidence>
<name>A0ABR1G0V9_AURAN</name>
<feature type="signal peptide" evidence="3">
    <location>
        <begin position="1"/>
        <end position="21"/>
    </location>
</feature>
<evidence type="ECO:0000256" key="3">
    <source>
        <dbReference type="SAM" id="SignalP"/>
    </source>
</evidence>
<dbReference type="PANTHER" id="PTHR11474:SF126">
    <property type="entry name" value="TYROSINASE-LIKE PROTEIN TYR-1-RELATED"/>
    <property type="match status" value="1"/>
</dbReference>
<dbReference type="PANTHER" id="PTHR11474">
    <property type="entry name" value="TYROSINASE FAMILY MEMBER"/>
    <property type="match status" value="1"/>
</dbReference>
<dbReference type="EMBL" id="JBBJCI010000146">
    <property type="protein sequence ID" value="KAK7242159.1"/>
    <property type="molecule type" value="Genomic_DNA"/>
</dbReference>
<evidence type="ECO:0000256" key="2">
    <source>
        <dbReference type="ARBA" id="ARBA00023008"/>
    </source>
</evidence>
<organism evidence="5 6">
    <name type="scientific">Aureococcus anophagefferens</name>
    <name type="common">Harmful bloom alga</name>
    <dbReference type="NCBI Taxonomy" id="44056"/>
    <lineage>
        <taxon>Eukaryota</taxon>
        <taxon>Sar</taxon>
        <taxon>Stramenopiles</taxon>
        <taxon>Ochrophyta</taxon>
        <taxon>Pelagophyceae</taxon>
        <taxon>Pelagomonadales</taxon>
        <taxon>Pelagomonadaceae</taxon>
        <taxon>Aureococcus</taxon>
    </lineage>
</organism>
<dbReference type="InterPro" id="IPR008922">
    <property type="entry name" value="Di-copper_centre_dom_sf"/>
</dbReference>
<accession>A0ABR1G0V9</accession>
<dbReference type="InterPro" id="IPR002227">
    <property type="entry name" value="Tyrosinase_Cu-bd"/>
</dbReference>
<protein>
    <submittedName>
        <fullName evidence="5">Wnt/PCP co-receptor</fullName>
    </submittedName>
</protein>
<dbReference type="PRINTS" id="PR00092">
    <property type="entry name" value="TYROSINASE"/>
</dbReference>
<evidence type="ECO:0000259" key="4">
    <source>
        <dbReference type="PROSITE" id="PS00498"/>
    </source>
</evidence>
<gene>
    <name evidence="5" type="ORF">SO694_00013046</name>
</gene>
<dbReference type="Pfam" id="PF00264">
    <property type="entry name" value="Tyrosinase"/>
    <property type="match status" value="2"/>
</dbReference>
<feature type="chain" id="PRO_5046343117" evidence="3">
    <location>
        <begin position="22"/>
        <end position="444"/>
    </location>
</feature>
<dbReference type="PROSITE" id="PS00498">
    <property type="entry name" value="TYROSINASE_2"/>
    <property type="match status" value="1"/>
</dbReference>
<proteinExistence type="predicted"/>
<reference evidence="5 6" key="1">
    <citation type="submission" date="2024-03" db="EMBL/GenBank/DDBJ databases">
        <title>Aureococcus anophagefferens CCMP1851 and Kratosvirus quantuckense: Draft genome of a second virus-susceptible host strain in the model system.</title>
        <authorList>
            <person name="Chase E."/>
            <person name="Truchon A.R."/>
            <person name="Schepens W."/>
            <person name="Wilhelm S.W."/>
        </authorList>
    </citation>
    <scope>NUCLEOTIDE SEQUENCE [LARGE SCALE GENOMIC DNA]</scope>
    <source>
        <strain evidence="5 6">CCMP1851</strain>
    </source>
</reference>
<keyword evidence="3" id="KW-0732">Signal</keyword>
<dbReference type="SUPFAM" id="SSF48056">
    <property type="entry name" value="Di-copper centre-containing domain"/>
    <property type="match status" value="2"/>
</dbReference>
<evidence type="ECO:0000313" key="5">
    <source>
        <dbReference type="EMBL" id="KAK7242159.1"/>
    </source>
</evidence>